<dbReference type="PANTHER" id="PTHR23028:SF53">
    <property type="entry name" value="ACYL_TRANSF_3 DOMAIN-CONTAINING PROTEIN"/>
    <property type="match status" value="1"/>
</dbReference>
<name>A0ABN9YBX6_9DINO</name>
<feature type="domain" description="Acyltransferase 3" evidence="3">
    <location>
        <begin position="59"/>
        <end position="375"/>
    </location>
</feature>
<evidence type="ECO:0000313" key="4">
    <source>
        <dbReference type="EMBL" id="CAK0908387.1"/>
    </source>
</evidence>
<feature type="transmembrane region" description="Helical" evidence="2">
    <location>
        <begin position="279"/>
        <end position="303"/>
    </location>
</feature>
<sequence length="418" mass="45946">MATAHGEHAEARAHVLGKGVDEESEAPCGDEEAVLVTASSPGHPATKGEQPVNISRFDTLDGLRGIGCLLVVAYHLRLGVNSAWICIGVFFSLSGFLMTSQALRTQAKHGEFNVFIFWKRRVARLIPALMLTVASIACATLIEKAITGEQDPIASYYLRKDLLYTIAYGQNWNLISQQQDYFSDPKPSVVRHVWSLSIEEQYYILWPLLFQAIQRAATFVTASKGRESSVPEPDPAMSPSMSTPAMRFLLKALLSFELVAITFSQYICKYVYETQGGSAAYYASWTRAGEFAVGGLVACCFHLSPWINEQISRSPERPPMSTLLRITLEVAGAVAFVTLVGCSMISVPQDVLMDHYVRWLRLPVAFVITFCAIAQVLQTSEPLPPWAIFTKFAGSRSLGAADSVVSYHTACTSYIGFS</sequence>
<dbReference type="Pfam" id="PF01757">
    <property type="entry name" value="Acyl_transf_3"/>
    <property type="match status" value="1"/>
</dbReference>
<feature type="transmembrane region" description="Helical" evidence="2">
    <location>
        <begin position="83"/>
        <end position="103"/>
    </location>
</feature>
<feature type="transmembrane region" description="Helical" evidence="2">
    <location>
        <begin position="248"/>
        <end position="267"/>
    </location>
</feature>
<accession>A0ABN9YBX6</accession>
<evidence type="ECO:0000313" key="5">
    <source>
        <dbReference type="Proteomes" id="UP001189429"/>
    </source>
</evidence>
<keyword evidence="2" id="KW-0812">Transmembrane</keyword>
<feature type="transmembrane region" description="Helical" evidence="2">
    <location>
        <begin position="323"/>
        <end position="347"/>
    </location>
</feature>
<gene>
    <name evidence="4" type="ORF">PCOR1329_LOCUS83071</name>
</gene>
<dbReference type="InterPro" id="IPR050879">
    <property type="entry name" value="Acyltransferase_3"/>
</dbReference>
<evidence type="ECO:0000256" key="1">
    <source>
        <dbReference type="SAM" id="MobiDB-lite"/>
    </source>
</evidence>
<dbReference type="EMBL" id="CAUYUJ010022001">
    <property type="protein sequence ID" value="CAK0908387.1"/>
    <property type="molecule type" value="Genomic_DNA"/>
</dbReference>
<keyword evidence="2" id="KW-0472">Membrane</keyword>
<dbReference type="PANTHER" id="PTHR23028">
    <property type="entry name" value="ACETYLTRANSFERASE"/>
    <property type="match status" value="1"/>
</dbReference>
<evidence type="ECO:0000256" key="2">
    <source>
        <dbReference type="SAM" id="Phobius"/>
    </source>
</evidence>
<proteinExistence type="predicted"/>
<keyword evidence="5" id="KW-1185">Reference proteome</keyword>
<comment type="caution">
    <text evidence="4">The sequence shown here is derived from an EMBL/GenBank/DDBJ whole genome shotgun (WGS) entry which is preliminary data.</text>
</comment>
<protein>
    <recommendedName>
        <fullName evidence="3">Acyltransferase 3 domain-containing protein</fullName>
    </recommendedName>
</protein>
<dbReference type="Proteomes" id="UP001189429">
    <property type="component" value="Unassembled WGS sequence"/>
</dbReference>
<feature type="region of interest" description="Disordered" evidence="1">
    <location>
        <begin position="1"/>
        <end position="25"/>
    </location>
</feature>
<dbReference type="InterPro" id="IPR002656">
    <property type="entry name" value="Acyl_transf_3_dom"/>
</dbReference>
<feature type="transmembrane region" description="Helical" evidence="2">
    <location>
        <begin position="123"/>
        <end position="142"/>
    </location>
</feature>
<organism evidence="4 5">
    <name type="scientific">Prorocentrum cordatum</name>
    <dbReference type="NCBI Taxonomy" id="2364126"/>
    <lineage>
        <taxon>Eukaryota</taxon>
        <taxon>Sar</taxon>
        <taxon>Alveolata</taxon>
        <taxon>Dinophyceae</taxon>
        <taxon>Prorocentrales</taxon>
        <taxon>Prorocentraceae</taxon>
        <taxon>Prorocentrum</taxon>
    </lineage>
</organism>
<evidence type="ECO:0000259" key="3">
    <source>
        <dbReference type="Pfam" id="PF01757"/>
    </source>
</evidence>
<keyword evidence="2" id="KW-1133">Transmembrane helix</keyword>
<feature type="transmembrane region" description="Helical" evidence="2">
    <location>
        <begin position="359"/>
        <end position="377"/>
    </location>
</feature>
<reference evidence="4" key="1">
    <citation type="submission" date="2023-10" db="EMBL/GenBank/DDBJ databases">
        <authorList>
            <person name="Chen Y."/>
            <person name="Shah S."/>
            <person name="Dougan E. K."/>
            <person name="Thang M."/>
            <person name="Chan C."/>
        </authorList>
    </citation>
    <scope>NUCLEOTIDE SEQUENCE [LARGE SCALE GENOMIC DNA]</scope>
</reference>
<feature type="compositionally biased region" description="Basic and acidic residues" evidence="1">
    <location>
        <begin position="1"/>
        <end position="13"/>
    </location>
</feature>